<dbReference type="PANTHER" id="PTHR31009">
    <property type="entry name" value="S-ADENOSYL-L-METHIONINE:CARBOXYL METHYLTRANSFERASE FAMILY PROTEIN"/>
    <property type="match status" value="1"/>
</dbReference>
<dbReference type="GO" id="GO:0008168">
    <property type="term" value="F:methyltransferase activity"/>
    <property type="evidence" value="ECO:0007669"/>
    <property type="project" value="InterPro"/>
</dbReference>
<dbReference type="InterPro" id="IPR005299">
    <property type="entry name" value="MeTrfase_7"/>
</dbReference>
<proteinExistence type="predicted"/>
<dbReference type="InterPro" id="IPR029063">
    <property type="entry name" value="SAM-dependent_MTases_sf"/>
</dbReference>
<sequence>MGDFSPTIACTLFIRHTVCTGFPNHISASSPPLVSQAYYAQFQEDFSLFLRSRSEELTAGGRMVL</sequence>
<dbReference type="Proteomes" id="UP001151752">
    <property type="component" value="Chromosome 7"/>
</dbReference>
<keyword evidence="2" id="KW-1185">Reference proteome</keyword>
<dbReference type="AlphaFoldDB" id="A0A9Q0UMH4"/>
<organism evidence="1 2">
    <name type="scientific">Salix koriyanagi</name>
    <dbReference type="NCBI Taxonomy" id="2511006"/>
    <lineage>
        <taxon>Eukaryota</taxon>
        <taxon>Viridiplantae</taxon>
        <taxon>Streptophyta</taxon>
        <taxon>Embryophyta</taxon>
        <taxon>Tracheophyta</taxon>
        <taxon>Spermatophyta</taxon>
        <taxon>Magnoliopsida</taxon>
        <taxon>eudicotyledons</taxon>
        <taxon>Gunneridae</taxon>
        <taxon>Pentapetalae</taxon>
        <taxon>rosids</taxon>
        <taxon>fabids</taxon>
        <taxon>Malpighiales</taxon>
        <taxon>Salicaceae</taxon>
        <taxon>Saliceae</taxon>
        <taxon>Salix</taxon>
    </lineage>
</organism>
<evidence type="ECO:0000313" key="1">
    <source>
        <dbReference type="EMBL" id="KAJ6732859.1"/>
    </source>
</evidence>
<reference evidence="1" key="2">
    <citation type="journal article" date="2023" name="Int. J. Mol. Sci.">
        <title>De Novo Assembly and Annotation of 11 Diverse Shrub Willow (Salix) Genomes Reveals Novel Gene Organization in Sex-Linked Regions.</title>
        <authorList>
            <person name="Hyden B."/>
            <person name="Feng K."/>
            <person name="Yates T.B."/>
            <person name="Jawdy S."/>
            <person name="Cereghino C."/>
            <person name="Smart L.B."/>
            <person name="Muchero W."/>
        </authorList>
    </citation>
    <scope>NUCLEOTIDE SEQUENCE</scope>
    <source>
        <tissue evidence="1">Shoot tip</tissue>
    </source>
</reference>
<evidence type="ECO:0000313" key="2">
    <source>
        <dbReference type="Proteomes" id="UP001151752"/>
    </source>
</evidence>
<dbReference type="SUPFAM" id="SSF53335">
    <property type="entry name" value="S-adenosyl-L-methionine-dependent methyltransferases"/>
    <property type="match status" value="1"/>
</dbReference>
<dbReference type="Pfam" id="PF03492">
    <property type="entry name" value="Methyltransf_7"/>
    <property type="match status" value="1"/>
</dbReference>
<feature type="non-terminal residue" evidence="1">
    <location>
        <position position="65"/>
    </location>
</feature>
<name>A0A9Q0UMH4_9ROSI</name>
<dbReference type="EMBL" id="JAPFFM010000011">
    <property type="protein sequence ID" value="KAJ6732859.1"/>
    <property type="molecule type" value="Genomic_DNA"/>
</dbReference>
<gene>
    <name evidence="1" type="ORF">OIU74_004748</name>
</gene>
<accession>A0A9Q0UMH4</accession>
<protein>
    <submittedName>
        <fullName evidence="1">Uncharacterized protein</fullName>
    </submittedName>
</protein>
<reference evidence="1" key="1">
    <citation type="submission" date="2022-11" db="EMBL/GenBank/DDBJ databases">
        <authorList>
            <person name="Hyden B.L."/>
            <person name="Feng K."/>
            <person name="Yates T."/>
            <person name="Jawdy S."/>
            <person name="Smart L.B."/>
            <person name="Muchero W."/>
        </authorList>
    </citation>
    <scope>NUCLEOTIDE SEQUENCE</scope>
    <source>
        <tissue evidence="1">Shoot tip</tissue>
    </source>
</reference>
<dbReference type="Gene3D" id="3.40.50.150">
    <property type="entry name" value="Vaccinia Virus protein VP39"/>
    <property type="match status" value="1"/>
</dbReference>
<comment type="caution">
    <text evidence="1">The sequence shown here is derived from an EMBL/GenBank/DDBJ whole genome shotgun (WGS) entry which is preliminary data.</text>
</comment>